<proteinExistence type="predicted"/>
<dbReference type="InterPro" id="IPR035992">
    <property type="entry name" value="Ricin_B-like_lectins"/>
</dbReference>
<sequence>MQGIHFRIENRANGLVLDVNHSGDIGNMKEGSDTPLFIQPFTGNWGQVWEIHNGQIRNAASGFNLHHGNQSSDEPFACMVRPTDEKHQIWELRYNGAIVSALDGKGLTVSGNDKGSRVDVRPFNINSPPSDCQWRFVKL</sequence>
<evidence type="ECO:0000313" key="2">
    <source>
        <dbReference type="EMBL" id="CAD9082779.1"/>
    </source>
</evidence>
<dbReference type="SUPFAM" id="SSF50370">
    <property type="entry name" value="Ricin B-like lectins"/>
    <property type="match status" value="1"/>
</dbReference>
<evidence type="ECO:0000259" key="1">
    <source>
        <dbReference type="Pfam" id="PF00652"/>
    </source>
</evidence>
<feature type="domain" description="Ricin B lectin" evidence="1">
    <location>
        <begin position="6"/>
        <end position="118"/>
    </location>
</feature>
<dbReference type="InterPro" id="IPR000772">
    <property type="entry name" value="Ricin_B_lectin"/>
</dbReference>
<accession>A0A7S1PGH7</accession>
<dbReference type="Gene3D" id="2.80.10.50">
    <property type="match status" value="1"/>
</dbReference>
<dbReference type="EMBL" id="HBGD01007201">
    <property type="protein sequence ID" value="CAD9082779.1"/>
    <property type="molecule type" value="Transcribed_RNA"/>
</dbReference>
<organism evidence="2">
    <name type="scientific">Percolomonas cosmopolitus</name>
    <dbReference type="NCBI Taxonomy" id="63605"/>
    <lineage>
        <taxon>Eukaryota</taxon>
        <taxon>Discoba</taxon>
        <taxon>Heterolobosea</taxon>
        <taxon>Tetramitia</taxon>
        <taxon>Eutetramitia</taxon>
        <taxon>Percolomonadidae</taxon>
        <taxon>Percolomonas</taxon>
    </lineage>
</organism>
<dbReference type="AlphaFoldDB" id="A0A7S1PGH7"/>
<protein>
    <recommendedName>
        <fullName evidence="1">Ricin B lectin domain-containing protein</fullName>
    </recommendedName>
</protein>
<dbReference type="CDD" id="cd00161">
    <property type="entry name" value="beta-trefoil_Ricin-like"/>
    <property type="match status" value="1"/>
</dbReference>
<gene>
    <name evidence="2" type="ORF">PCOS0759_LOCUS6019</name>
</gene>
<dbReference type="Pfam" id="PF00652">
    <property type="entry name" value="Ricin_B_lectin"/>
    <property type="match status" value="1"/>
</dbReference>
<name>A0A7S1PGH7_9EUKA</name>
<reference evidence="2" key="1">
    <citation type="submission" date="2021-01" db="EMBL/GenBank/DDBJ databases">
        <authorList>
            <person name="Corre E."/>
            <person name="Pelletier E."/>
            <person name="Niang G."/>
            <person name="Scheremetjew M."/>
            <person name="Finn R."/>
            <person name="Kale V."/>
            <person name="Holt S."/>
            <person name="Cochrane G."/>
            <person name="Meng A."/>
            <person name="Brown T."/>
            <person name="Cohen L."/>
        </authorList>
    </citation>
    <scope>NUCLEOTIDE SEQUENCE</scope>
    <source>
        <strain evidence="2">WS</strain>
    </source>
</reference>